<dbReference type="Proteomes" id="UP000236740">
    <property type="component" value="Unassembled WGS sequence"/>
</dbReference>
<evidence type="ECO:0000313" key="2">
    <source>
        <dbReference type="Proteomes" id="UP000236740"/>
    </source>
</evidence>
<sequence>MTNPFALYVREYDEHTRAKHTALAIKLQKCEDWPDFVVGFRAEDPVVVV</sequence>
<protein>
    <submittedName>
        <fullName evidence="1">Uncharacterized protein</fullName>
    </submittedName>
</protein>
<dbReference type="EMBL" id="FNVN01000002">
    <property type="protein sequence ID" value="SEG35342.1"/>
    <property type="molecule type" value="Genomic_DNA"/>
</dbReference>
<reference evidence="1 2" key="1">
    <citation type="submission" date="2016-10" db="EMBL/GenBank/DDBJ databases">
        <authorList>
            <person name="de Groot N.N."/>
        </authorList>
    </citation>
    <scope>NUCLEOTIDE SEQUENCE [LARGE SCALE GENOMIC DNA]</scope>
    <source>
        <strain evidence="1 2">CGMCC 1.10331</strain>
    </source>
</reference>
<name>A0A1H5ZGE8_9EURY</name>
<evidence type="ECO:0000313" key="1">
    <source>
        <dbReference type="EMBL" id="SEG35342.1"/>
    </source>
</evidence>
<keyword evidence="2" id="KW-1185">Reference proteome</keyword>
<gene>
    <name evidence="1" type="ORF">SAMN04488133_1987</name>
</gene>
<dbReference type="AlphaFoldDB" id="A0A1H5ZGE8"/>
<accession>A0A1H5ZGE8</accession>
<organism evidence="1 2">
    <name type="scientific">Halobellus limi</name>
    <dbReference type="NCBI Taxonomy" id="699433"/>
    <lineage>
        <taxon>Archaea</taxon>
        <taxon>Methanobacteriati</taxon>
        <taxon>Methanobacteriota</taxon>
        <taxon>Stenosarchaea group</taxon>
        <taxon>Halobacteria</taxon>
        <taxon>Halobacteriales</taxon>
        <taxon>Haloferacaceae</taxon>
        <taxon>Halobellus</taxon>
    </lineage>
</organism>
<proteinExistence type="predicted"/>